<dbReference type="PANTHER" id="PTHR18964:SF149">
    <property type="entry name" value="BIFUNCTIONAL UDP-N-ACETYLGLUCOSAMINE 2-EPIMERASE_N-ACETYLMANNOSAMINE KINASE"/>
    <property type="match status" value="1"/>
</dbReference>
<dbReference type="InterPro" id="IPR004654">
    <property type="entry name" value="ROK_glcA"/>
</dbReference>
<evidence type="ECO:0000256" key="5">
    <source>
        <dbReference type="ARBA" id="ARBA00022741"/>
    </source>
</evidence>
<keyword evidence="5" id="KW-0547">Nucleotide-binding</keyword>
<evidence type="ECO:0000256" key="1">
    <source>
        <dbReference type="ARBA" id="ARBA00006479"/>
    </source>
</evidence>
<proteinExistence type="inferred from homology"/>
<organism evidence="9 10">
    <name type="scientific">Neobacillus piezotolerans</name>
    <dbReference type="NCBI Taxonomy" id="2259171"/>
    <lineage>
        <taxon>Bacteria</taxon>
        <taxon>Bacillati</taxon>
        <taxon>Bacillota</taxon>
        <taxon>Bacilli</taxon>
        <taxon>Bacillales</taxon>
        <taxon>Bacillaceae</taxon>
        <taxon>Neobacillus</taxon>
    </lineage>
</organism>
<dbReference type="PANTHER" id="PTHR18964">
    <property type="entry name" value="ROK (REPRESSOR, ORF, KINASE) FAMILY"/>
    <property type="match status" value="1"/>
</dbReference>
<dbReference type="Gene3D" id="3.30.420.40">
    <property type="match status" value="2"/>
</dbReference>
<keyword evidence="6 9" id="KW-0418">Kinase</keyword>
<reference evidence="9 10" key="1">
    <citation type="submission" date="2018-07" db="EMBL/GenBank/DDBJ databases">
        <title>Bacillus sp. YLB-04 draft genome sequence.</title>
        <authorList>
            <person name="Yu L."/>
            <person name="Tang X."/>
        </authorList>
    </citation>
    <scope>NUCLEOTIDE SEQUENCE [LARGE SCALE GENOMIC DNA]</scope>
    <source>
        <strain evidence="9 10">YLB-04</strain>
    </source>
</reference>
<evidence type="ECO:0000256" key="3">
    <source>
        <dbReference type="ARBA" id="ARBA00014701"/>
    </source>
</evidence>
<dbReference type="GO" id="GO:0005524">
    <property type="term" value="F:ATP binding"/>
    <property type="evidence" value="ECO:0007669"/>
    <property type="project" value="UniProtKB-KW"/>
</dbReference>
<protein>
    <recommendedName>
        <fullName evidence="3">Glucokinase</fullName>
        <ecNumber evidence="2">2.7.1.2</ecNumber>
    </recommendedName>
    <alternativeName>
        <fullName evidence="8">Glucose kinase</fullName>
    </alternativeName>
</protein>
<evidence type="ECO:0000256" key="8">
    <source>
        <dbReference type="ARBA" id="ARBA00032386"/>
    </source>
</evidence>
<sequence length="323" mass="33211">MMEKWLAGIDLGGTSTKLAFLSLCGEIMDKWEIPTDHSEKGRNIVLNIVKSIDRRLHELGEGREKLAGVGMGAPGPVDHATGVLYNAVNLGLRENYPLQAILERETSLPAAIDNDANCAALGEMWMGAGDGAKDLVCVTLGTGVGGGVIANGHILQGAGGAAGEIGHITSVPAGGAQCNCGKTGCLETIASATGIVRLAMEAAAAGEKGRLADMISNTGIVSAKDVFDCASGGDAAATRVVDEVAFHLGLALANIANTLNPEKIVLGGGVSRAGDLLLNKVKEQFARYAFERVRETTTIALATLGNDAGVIGAAWLVKKRLSL</sequence>
<evidence type="ECO:0000256" key="2">
    <source>
        <dbReference type="ARBA" id="ARBA00012323"/>
    </source>
</evidence>
<dbReference type="EC" id="2.7.1.2" evidence="2"/>
<dbReference type="CDD" id="cd24062">
    <property type="entry name" value="ASKHA_NBD_ROK_BsGLK-like"/>
    <property type="match status" value="1"/>
</dbReference>
<name>A0A3D8GLN4_9BACI</name>
<keyword evidence="10" id="KW-1185">Reference proteome</keyword>
<keyword evidence="4" id="KW-0808">Transferase</keyword>
<dbReference type="GO" id="GO:0006096">
    <property type="term" value="P:glycolytic process"/>
    <property type="evidence" value="ECO:0007669"/>
    <property type="project" value="InterPro"/>
</dbReference>
<comment type="caution">
    <text evidence="9">The sequence shown here is derived from an EMBL/GenBank/DDBJ whole genome shotgun (WGS) entry which is preliminary data.</text>
</comment>
<dbReference type="RefSeq" id="WP_115453440.1">
    <property type="nucleotide sequence ID" value="NZ_QNQT01000010.1"/>
</dbReference>
<dbReference type="SUPFAM" id="SSF53067">
    <property type="entry name" value="Actin-like ATPase domain"/>
    <property type="match status" value="1"/>
</dbReference>
<dbReference type="Proteomes" id="UP000257144">
    <property type="component" value="Unassembled WGS sequence"/>
</dbReference>
<evidence type="ECO:0000256" key="7">
    <source>
        <dbReference type="ARBA" id="ARBA00022840"/>
    </source>
</evidence>
<dbReference type="InterPro" id="IPR049874">
    <property type="entry name" value="ROK_cs"/>
</dbReference>
<dbReference type="PROSITE" id="PS01125">
    <property type="entry name" value="ROK"/>
    <property type="match status" value="1"/>
</dbReference>
<accession>A0A3D8GLN4</accession>
<evidence type="ECO:0000256" key="6">
    <source>
        <dbReference type="ARBA" id="ARBA00022777"/>
    </source>
</evidence>
<evidence type="ECO:0000256" key="4">
    <source>
        <dbReference type="ARBA" id="ARBA00022679"/>
    </source>
</evidence>
<dbReference type="AlphaFoldDB" id="A0A3D8GLN4"/>
<dbReference type="NCBIfam" id="TIGR00744">
    <property type="entry name" value="ROK_glcA_fam"/>
    <property type="match status" value="1"/>
</dbReference>
<gene>
    <name evidence="9" type="ORF">DRW41_18110</name>
</gene>
<comment type="similarity">
    <text evidence="1">Belongs to the ROK (NagC/XylR) family.</text>
</comment>
<dbReference type="GO" id="GO:0004340">
    <property type="term" value="F:glucokinase activity"/>
    <property type="evidence" value="ECO:0007669"/>
    <property type="project" value="UniProtKB-EC"/>
</dbReference>
<dbReference type="InterPro" id="IPR000600">
    <property type="entry name" value="ROK"/>
</dbReference>
<evidence type="ECO:0000313" key="9">
    <source>
        <dbReference type="EMBL" id="RDU35374.1"/>
    </source>
</evidence>
<dbReference type="GO" id="GO:0005737">
    <property type="term" value="C:cytoplasm"/>
    <property type="evidence" value="ECO:0007669"/>
    <property type="project" value="InterPro"/>
</dbReference>
<keyword evidence="7" id="KW-0067">ATP-binding</keyword>
<dbReference type="OrthoDB" id="9810372at2"/>
<dbReference type="InterPro" id="IPR043129">
    <property type="entry name" value="ATPase_NBD"/>
</dbReference>
<dbReference type="Pfam" id="PF00480">
    <property type="entry name" value="ROK"/>
    <property type="match status" value="1"/>
</dbReference>
<evidence type="ECO:0000313" key="10">
    <source>
        <dbReference type="Proteomes" id="UP000257144"/>
    </source>
</evidence>
<dbReference type="EMBL" id="QNQT01000010">
    <property type="protein sequence ID" value="RDU35374.1"/>
    <property type="molecule type" value="Genomic_DNA"/>
</dbReference>